<protein>
    <submittedName>
        <fullName evidence="1">Uncharacterized protein</fullName>
    </submittedName>
</protein>
<sequence length="77" mass="9214">MFSLRSTRSHIFEFLYSPSQTAYENAYRALKDKKMRDLISQAQKRVKDIEYFEWTLKLIMGASLAVLMVEDLRQYEL</sequence>
<proteinExistence type="predicted"/>
<name>A0A139I1C2_9PEZI</name>
<organism evidence="1 2">
    <name type="scientific">Pseudocercospora musae</name>
    <dbReference type="NCBI Taxonomy" id="113226"/>
    <lineage>
        <taxon>Eukaryota</taxon>
        <taxon>Fungi</taxon>
        <taxon>Dikarya</taxon>
        <taxon>Ascomycota</taxon>
        <taxon>Pezizomycotina</taxon>
        <taxon>Dothideomycetes</taxon>
        <taxon>Dothideomycetidae</taxon>
        <taxon>Mycosphaerellales</taxon>
        <taxon>Mycosphaerellaceae</taxon>
        <taxon>Pseudocercospora</taxon>
    </lineage>
</organism>
<dbReference type="EMBL" id="LFZO01000435">
    <property type="protein sequence ID" value="KXT08521.1"/>
    <property type="molecule type" value="Genomic_DNA"/>
</dbReference>
<accession>A0A139I1C2</accession>
<comment type="caution">
    <text evidence="1">The sequence shown here is derived from an EMBL/GenBank/DDBJ whole genome shotgun (WGS) entry which is preliminary data.</text>
</comment>
<reference evidence="1 2" key="1">
    <citation type="submission" date="2015-07" db="EMBL/GenBank/DDBJ databases">
        <title>Comparative genomics of the Sigatoka disease complex on banana suggests a link between parallel evolutionary changes in Pseudocercospora fijiensis and Pseudocercospora eumusae and increased virulence on the banana host.</title>
        <authorList>
            <person name="Chang T.-C."/>
            <person name="Salvucci A."/>
            <person name="Crous P.W."/>
            <person name="Stergiopoulos I."/>
        </authorList>
    </citation>
    <scope>NUCLEOTIDE SEQUENCE [LARGE SCALE GENOMIC DNA]</scope>
    <source>
        <strain evidence="1 2">CBS 116634</strain>
    </source>
</reference>
<gene>
    <name evidence="1" type="ORF">AC579_987</name>
</gene>
<dbReference type="AlphaFoldDB" id="A0A139I1C2"/>
<dbReference type="Proteomes" id="UP000073492">
    <property type="component" value="Unassembled WGS sequence"/>
</dbReference>
<evidence type="ECO:0000313" key="2">
    <source>
        <dbReference type="Proteomes" id="UP000073492"/>
    </source>
</evidence>
<evidence type="ECO:0000313" key="1">
    <source>
        <dbReference type="EMBL" id="KXT08521.1"/>
    </source>
</evidence>
<keyword evidence="2" id="KW-1185">Reference proteome</keyword>